<dbReference type="GO" id="GO:0072546">
    <property type="term" value="C:EMC complex"/>
    <property type="evidence" value="ECO:0007669"/>
    <property type="project" value="InterPro"/>
</dbReference>
<feature type="domain" description="ER membrane protein complex subunit 1 C-terminal" evidence="13">
    <location>
        <begin position="775"/>
        <end position="996"/>
    </location>
</feature>
<evidence type="ECO:0000256" key="2">
    <source>
        <dbReference type="ARBA" id="ARBA00007904"/>
    </source>
</evidence>
<keyword evidence="6" id="KW-0732">Signal</keyword>
<dbReference type="Pfam" id="PF25293">
    <property type="entry name" value="Beta-prop_EMC1_N"/>
    <property type="match status" value="1"/>
</dbReference>
<comment type="subunit">
    <text evidence="3">Component of the ER membrane protein complex (EMC).</text>
</comment>
<evidence type="ECO:0000256" key="4">
    <source>
        <dbReference type="ARBA" id="ARBA00020824"/>
    </source>
</evidence>
<dbReference type="PANTHER" id="PTHR21573">
    <property type="entry name" value="ER MEMBRANE PROTEIN COMPLEX SUBUNIT 1"/>
    <property type="match status" value="1"/>
</dbReference>
<evidence type="ECO:0000256" key="5">
    <source>
        <dbReference type="ARBA" id="ARBA00022692"/>
    </source>
</evidence>
<gene>
    <name evidence="15" type="ORF">TPAR_00191</name>
</gene>
<evidence type="ECO:0000256" key="9">
    <source>
        <dbReference type="ARBA" id="ARBA00023136"/>
    </source>
</evidence>
<accession>A0A2S4LB24</accession>
<keyword evidence="5 12" id="KW-0812">Transmembrane</keyword>
<dbReference type="InterPro" id="IPR058545">
    <property type="entry name" value="Beta-prop_EMC1_1st"/>
</dbReference>
<dbReference type="GO" id="GO:0034975">
    <property type="term" value="P:protein folding in endoplasmic reticulum"/>
    <property type="evidence" value="ECO:0007669"/>
    <property type="project" value="TreeGrafter"/>
</dbReference>
<feature type="region of interest" description="Disordered" evidence="11">
    <location>
        <begin position="1"/>
        <end position="28"/>
    </location>
</feature>
<dbReference type="InterPro" id="IPR011678">
    <property type="entry name" value="EMC1_C"/>
</dbReference>
<evidence type="ECO:0000256" key="10">
    <source>
        <dbReference type="ARBA" id="ARBA00023180"/>
    </source>
</evidence>
<dbReference type="Gene3D" id="2.130.10.10">
    <property type="entry name" value="YVTN repeat-like/Quinoprotein amine dehydrogenase"/>
    <property type="match status" value="1"/>
</dbReference>
<proteinExistence type="inferred from homology"/>
<evidence type="ECO:0000256" key="11">
    <source>
        <dbReference type="SAM" id="MobiDB-lite"/>
    </source>
</evidence>
<dbReference type="STRING" id="94208.A0A2S4LB24"/>
<organism evidence="15 16">
    <name type="scientific">Tolypocladium paradoxum</name>
    <dbReference type="NCBI Taxonomy" id="94208"/>
    <lineage>
        <taxon>Eukaryota</taxon>
        <taxon>Fungi</taxon>
        <taxon>Dikarya</taxon>
        <taxon>Ascomycota</taxon>
        <taxon>Pezizomycotina</taxon>
        <taxon>Sordariomycetes</taxon>
        <taxon>Hypocreomycetidae</taxon>
        <taxon>Hypocreales</taxon>
        <taxon>Ophiocordycipitaceae</taxon>
        <taxon>Tolypocladium</taxon>
    </lineage>
</organism>
<dbReference type="InterPro" id="IPR026895">
    <property type="entry name" value="EMC1"/>
</dbReference>
<evidence type="ECO:0000256" key="12">
    <source>
        <dbReference type="SAM" id="Phobius"/>
    </source>
</evidence>
<keyword evidence="16" id="KW-1185">Reference proteome</keyword>
<evidence type="ECO:0000259" key="14">
    <source>
        <dbReference type="Pfam" id="PF25293"/>
    </source>
</evidence>
<name>A0A2S4LB24_9HYPO</name>
<evidence type="ECO:0000259" key="13">
    <source>
        <dbReference type="Pfam" id="PF07774"/>
    </source>
</evidence>
<dbReference type="Pfam" id="PF07774">
    <property type="entry name" value="EMC1_C"/>
    <property type="match status" value="1"/>
</dbReference>
<dbReference type="SUPFAM" id="SSF50998">
    <property type="entry name" value="Quinoprotein alcohol dehydrogenase-like"/>
    <property type="match status" value="1"/>
</dbReference>
<dbReference type="InterPro" id="IPR015943">
    <property type="entry name" value="WD40/YVTN_repeat-like_dom_sf"/>
</dbReference>
<evidence type="ECO:0000256" key="7">
    <source>
        <dbReference type="ARBA" id="ARBA00022824"/>
    </source>
</evidence>
<comment type="caution">
    <text evidence="15">The sequence shown here is derived from an EMBL/GenBank/DDBJ whole genome shotgun (WGS) entry which is preliminary data.</text>
</comment>
<feature type="compositionally biased region" description="Low complexity" evidence="11">
    <location>
        <begin position="1"/>
        <end position="16"/>
    </location>
</feature>
<keyword evidence="9 12" id="KW-0472">Membrane</keyword>
<evidence type="ECO:0000313" key="15">
    <source>
        <dbReference type="EMBL" id="POR39618.1"/>
    </source>
</evidence>
<evidence type="ECO:0000313" key="16">
    <source>
        <dbReference type="Proteomes" id="UP000237481"/>
    </source>
</evidence>
<sequence length="1009" mass="108448">MTKPRTTSSSSSSNSTRAPFDSRGKSRHTIDMRRTLQSALLLGLSSLAAAVFKDEVGDIDFHYSLVGLPQAATTFFHRPRKEDKASLLYTLSDVGVLGAVNPSNGELVWRHQVADDVASGAGGHLRAPEGENWVAAAHGSRVQAWDALTGRNVWQMEFAGEVRDLEIMELTETARKDVLALFDEGGVTVLRRLHGGLGTVVWEFREHSRDVPLQVSNNIANIYVVSLHGSGASYNLKVTSLDTATGARVDHWAVGAKGDIHGPEDVMFVGANSAAPIVAWANSGLAKLSVNILGSKSKQDFHLPPDAASVQIHAPHLAQSQPHFLVHTQTNPDERGEKNNKAIVFHTDLKTGQSNIAYELPYFRGEGAFSTSSDGANVYFAQTSREETLIVSSDSHGILARWPIKRGANVNPTHAVSEVIKKPGGQDFAIRSAVVTNSDDWTLIRNGEQDWTRHEGLSGAVAAAWAEIPEGEDLAKVLAEEAHTNPLSAYIHRVTRHIEDLQYLPGYLASIPGNVVNSIAGGEVVGKKEGLHRDTFGFNKILVIVTRRGRFYGLDSGNHGKIIWTQSWFPRDASNPLVIKGLVSDGGDGIVVVYGAGGEYAAFNASTGAARGVLGANGDRPRVTSTAVIDSESSKVLLPIGPDGLPTRRLPAGWDSDQTIVVRGEGEALKGVKFSTEGGKLVRQEVWQLPVQPGQKIVEIAARPSHNPVASIGRVLGDRRVMYKYLNANSIVVAVADEAAKTLSVRVVDTVSGQVLASQLYSGVDSSKSVSCTTAENWYACSFFGDYTLDDNKDRSIKGYQVVVSDLYESPEPNSRGPLGDSANFSSLNPVDSPTGVPLPWVVSQAYVVSQPLTTLSVTQTRQGISTRELVAYLPQAHGILGLSRHAIDPRRPVGRDPTAAEMEAETLMKYSPAFEINPQNILSHERDVLGVEGIVAAAAVVESTSLLVAYGVDVYATRVAPSGVFDILGRGFNKTTLVGTVLALFVGVVFLAPMVCHMLRAPFRGRDC</sequence>
<feature type="transmembrane region" description="Helical" evidence="12">
    <location>
        <begin position="978"/>
        <end position="997"/>
    </location>
</feature>
<evidence type="ECO:0000256" key="6">
    <source>
        <dbReference type="ARBA" id="ARBA00022729"/>
    </source>
</evidence>
<reference evidence="15 16" key="1">
    <citation type="submission" date="2018-01" db="EMBL/GenBank/DDBJ databases">
        <title>Harnessing the power of phylogenomics to disentangle the directionality and signatures of interkingdom host jumping in the parasitic fungal genus Tolypocladium.</title>
        <authorList>
            <person name="Quandt C.A."/>
            <person name="Patterson W."/>
            <person name="Spatafora J.W."/>
        </authorList>
    </citation>
    <scope>NUCLEOTIDE SEQUENCE [LARGE SCALE GENOMIC DNA]</scope>
    <source>
        <strain evidence="15 16">NRBC 100945</strain>
    </source>
</reference>
<comment type="subcellular location">
    <subcellularLocation>
        <location evidence="1">Endoplasmic reticulum membrane</location>
        <topology evidence="1">Single-pass type I membrane protein</topology>
    </subcellularLocation>
</comment>
<evidence type="ECO:0000256" key="8">
    <source>
        <dbReference type="ARBA" id="ARBA00022989"/>
    </source>
</evidence>
<evidence type="ECO:0000256" key="1">
    <source>
        <dbReference type="ARBA" id="ARBA00004115"/>
    </source>
</evidence>
<feature type="domain" description="EMC1 first beta-propeller" evidence="14">
    <location>
        <begin position="50"/>
        <end position="455"/>
    </location>
</feature>
<dbReference type="OrthoDB" id="28092at2759"/>
<dbReference type="AlphaFoldDB" id="A0A2S4LB24"/>
<keyword evidence="7" id="KW-0256">Endoplasmic reticulum</keyword>
<dbReference type="PANTHER" id="PTHR21573:SF0">
    <property type="entry name" value="ER MEMBRANE PROTEIN COMPLEX SUBUNIT 1"/>
    <property type="match status" value="1"/>
</dbReference>
<dbReference type="Proteomes" id="UP000237481">
    <property type="component" value="Unassembled WGS sequence"/>
</dbReference>
<keyword evidence="8 12" id="KW-1133">Transmembrane helix</keyword>
<comment type="similarity">
    <text evidence="2">Belongs to the EMC1 family.</text>
</comment>
<dbReference type="EMBL" id="PKSG01000025">
    <property type="protein sequence ID" value="POR39618.1"/>
    <property type="molecule type" value="Genomic_DNA"/>
</dbReference>
<evidence type="ECO:0000256" key="3">
    <source>
        <dbReference type="ARBA" id="ARBA00011276"/>
    </source>
</evidence>
<keyword evidence="10" id="KW-0325">Glycoprotein</keyword>
<dbReference type="InterPro" id="IPR011047">
    <property type="entry name" value="Quinoprotein_ADH-like_sf"/>
</dbReference>
<protein>
    <recommendedName>
        <fullName evidence="4">ER membrane protein complex subunit 1</fullName>
    </recommendedName>
</protein>